<organism evidence="4 5">
    <name type="scientific">Xylaria flabelliformis</name>
    <dbReference type="NCBI Taxonomy" id="2512241"/>
    <lineage>
        <taxon>Eukaryota</taxon>
        <taxon>Fungi</taxon>
        <taxon>Dikarya</taxon>
        <taxon>Ascomycota</taxon>
        <taxon>Pezizomycotina</taxon>
        <taxon>Sordariomycetes</taxon>
        <taxon>Xylariomycetidae</taxon>
        <taxon>Xylariales</taxon>
        <taxon>Xylariaceae</taxon>
        <taxon>Xylaria</taxon>
    </lineage>
</organism>
<feature type="compositionally biased region" description="Basic and acidic residues" evidence="3">
    <location>
        <begin position="208"/>
        <end position="226"/>
    </location>
</feature>
<sequence length="429" mass="45448">MPIGDLLAEISGGQPASAPSAPSPKPTAPSGIKRKADDGSNGATSTKLTKARQPDGSYSTSKVTRDGEGRVVERSYSVSRPVKAAGLGRTASINSSTLPHRTGSPSTNGRHEPSTSTSQRTASTSNSKPPASSTSATQLKRPLEVSSRPKLSQSALATAKAAPSKPCPTTPTTSNPSQAPKKGSFKDIMARAAKAQEVMGKVGMIQHKSTDKATVKKEREVAKPEQKSGTGLTAKGKTAAPYTGTGRAPTTTGRDNRPTGASARAASRNSPSKDVKTGAKSKSASGASDLPEKKVKKSATATTGYAGTARPRAGAAASKGSSRGDQGSRHGGLLEPPRMNRRSKRDEEEYDEDLDDFIDYDDEEEEDAGPRYYDSEGSSDMEAGLSDIDVEERRAELYAREEDKREQALEDKLKKEKEERKRRWQKGGR</sequence>
<feature type="compositionally biased region" description="Acidic residues" evidence="3">
    <location>
        <begin position="348"/>
        <end position="367"/>
    </location>
</feature>
<protein>
    <recommendedName>
        <fullName evidence="6">SPT2 chromatin protein</fullName>
    </recommendedName>
</protein>
<comment type="similarity">
    <text evidence="1">Belongs to the SPT2 family.</text>
</comment>
<gene>
    <name evidence="4" type="ORF">FHL15_010648</name>
</gene>
<evidence type="ECO:0000256" key="1">
    <source>
        <dbReference type="ARBA" id="ARBA00006461"/>
    </source>
</evidence>
<name>A0A553HKI4_9PEZI</name>
<evidence type="ECO:0008006" key="6">
    <source>
        <dbReference type="Google" id="ProtNLM"/>
    </source>
</evidence>
<feature type="compositionally biased region" description="Polar residues" evidence="3">
    <location>
        <begin position="128"/>
        <end position="138"/>
    </location>
</feature>
<feature type="compositionally biased region" description="Low complexity" evidence="3">
    <location>
        <begin position="238"/>
        <end position="253"/>
    </location>
</feature>
<dbReference type="AlphaFoldDB" id="A0A553HKI4"/>
<feature type="compositionally biased region" description="Polar residues" evidence="3">
    <location>
        <begin position="91"/>
        <end position="108"/>
    </location>
</feature>
<comment type="caution">
    <text evidence="4">The sequence shown here is derived from an EMBL/GenBank/DDBJ whole genome shotgun (WGS) entry which is preliminary data.</text>
</comment>
<dbReference type="Pfam" id="PF08243">
    <property type="entry name" value="SPT2"/>
    <property type="match status" value="1"/>
</dbReference>
<feature type="compositionally biased region" description="Basic and acidic residues" evidence="3">
    <location>
        <begin position="63"/>
        <end position="73"/>
    </location>
</feature>
<dbReference type="InterPro" id="IPR013256">
    <property type="entry name" value="Chromatin_SPT2"/>
</dbReference>
<dbReference type="Proteomes" id="UP000319160">
    <property type="component" value="Unassembled WGS sequence"/>
</dbReference>
<feature type="compositionally biased region" description="Low complexity" evidence="3">
    <location>
        <begin position="278"/>
        <end position="288"/>
    </location>
</feature>
<keyword evidence="2" id="KW-0175">Coiled coil</keyword>
<feature type="compositionally biased region" description="Basic and acidic residues" evidence="3">
    <location>
        <begin position="391"/>
        <end position="421"/>
    </location>
</feature>
<reference evidence="5" key="1">
    <citation type="submission" date="2019-06" db="EMBL/GenBank/DDBJ databases">
        <title>Draft genome sequence of the griseofulvin-producing fungus Xylaria cubensis strain G536.</title>
        <authorList>
            <person name="Mead M.E."/>
            <person name="Raja H.A."/>
            <person name="Steenwyk J.L."/>
            <person name="Knowles S.L."/>
            <person name="Oberlies N.H."/>
            <person name="Rokas A."/>
        </authorList>
    </citation>
    <scope>NUCLEOTIDE SEQUENCE [LARGE SCALE GENOMIC DNA]</scope>
    <source>
        <strain evidence="5">G536</strain>
    </source>
</reference>
<evidence type="ECO:0000256" key="2">
    <source>
        <dbReference type="ARBA" id="ARBA00023054"/>
    </source>
</evidence>
<feature type="compositionally biased region" description="Low complexity" evidence="3">
    <location>
        <begin position="261"/>
        <end position="270"/>
    </location>
</feature>
<dbReference type="SMART" id="SM00784">
    <property type="entry name" value="SPT2"/>
    <property type="match status" value="1"/>
</dbReference>
<accession>A0A553HKI4</accession>
<feature type="region of interest" description="Disordered" evidence="3">
    <location>
        <begin position="1"/>
        <end position="429"/>
    </location>
</feature>
<evidence type="ECO:0000313" key="5">
    <source>
        <dbReference type="Proteomes" id="UP000319160"/>
    </source>
</evidence>
<dbReference type="EMBL" id="VFLP01000087">
    <property type="protein sequence ID" value="TRX88458.1"/>
    <property type="molecule type" value="Genomic_DNA"/>
</dbReference>
<evidence type="ECO:0000313" key="4">
    <source>
        <dbReference type="EMBL" id="TRX88458.1"/>
    </source>
</evidence>
<dbReference type="OrthoDB" id="5430658at2759"/>
<keyword evidence="5" id="KW-1185">Reference proteome</keyword>
<dbReference type="STRING" id="2512241.A0A553HKI4"/>
<feature type="compositionally biased region" description="Low complexity" evidence="3">
    <location>
        <begin position="114"/>
        <end position="127"/>
    </location>
</feature>
<feature type="compositionally biased region" description="Low complexity" evidence="3">
    <location>
        <begin position="298"/>
        <end position="324"/>
    </location>
</feature>
<evidence type="ECO:0000256" key="3">
    <source>
        <dbReference type="SAM" id="MobiDB-lite"/>
    </source>
</evidence>
<proteinExistence type="inferred from homology"/>
<feature type="compositionally biased region" description="Low complexity" evidence="3">
    <location>
        <begin position="170"/>
        <end position="180"/>
    </location>
</feature>